<dbReference type="AlphaFoldDB" id="A0A1S1LQQ6"/>
<organism evidence="1 2">
    <name type="scientific">Mycobacteroides chelonae</name>
    <name type="common">Mycobacterium chelonae</name>
    <dbReference type="NCBI Taxonomy" id="1774"/>
    <lineage>
        <taxon>Bacteria</taxon>
        <taxon>Bacillati</taxon>
        <taxon>Actinomycetota</taxon>
        <taxon>Actinomycetes</taxon>
        <taxon>Mycobacteriales</taxon>
        <taxon>Mycobacteriaceae</taxon>
        <taxon>Mycobacteroides</taxon>
    </lineage>
</organism>
<reference evidence="1 2" key="1">
    <citation type="submission" date="2016-10" db="EMBL/GenBank/DDBJ databases">
        <title>Evaluation of Human, Veterinary and Environmental Mycobacterium chelonae Isolates by Core Genome Phylogenomic Analysis, Targeted Gene Comparison, and Anti-microbial Susceptibility Patterns: A Tale of Mistaken Identities.</title>
        <authorList>
            <person name="Fogelson S.B."/>
            <person name="Camus A.C."/>
            <person name="Lorenz W."/>
            <person name="Vasireddy R."/>
            <person name="Vasireddy S."/>
            <person name="Smith T."/>
            <person name="Brown-Elliott B.A."/>
            <person name="Wallace R.J.Jr."/>
            <person name="Hasan N.A."/>
            <person name="Reischl U."/>
            <person name="Sanchez S."/>
        </authorList>
    </citation>
    <scope>NUCLEOTIDE SEQUENCE [LARGE SCALE GENOMIC DNA]</scope>
    <source>
        <strain evidence="1 2">15515</strain>
    </source>
</reference>
<proteinExistence type="predicted"/>
<name>A0A1S1LQQ6_MYCCH</name>
<accession>A0A1S1LQQ6</accession>
<dbReference type="EMBL" id="MLIQ01000011">
    <property type="protein sequence ID" value="OHU60116.1"/>
    <property type="molecule type" value="Genomic_DNA"/>
</dbReference>
<dbReference type="Proteomes" id="UP000180043">
    <property type="component" value="Unassembled WGS sequence"/>
</dbReference>
<evidence type="ECO:0000313" key="1">
    <source>
        <dbReference type="EMBL" id="OHU60116.1"/>
    </source>
</evidence>
<comment type="caution">
    <text evidence="1">The sequence shown here is derived from an EMBL/GenBank/DDBJ whole genome shotgun (WGS) entry which is preliminary data.</text>
</comment>
<protein>
    <submittedName>
        <fullName evidence="1">Uncharacterized protein</fullName>
    </submittedName>
</protein>
<evidence type="ECO:0000313" key="2">
    <source>
        <dbReference type="Proteomes" id="UP000180043"/>
    </source>
</evidence>
<gene>
    <name evidence="1" type="ORF">BKG82_06405</name>
</gene>
<sequence>MKIFNTLSPHEYERAIAIGYGNALLTQMRALLETRDPDSFRTMPSRRQKILDFLTAATWDQYMEKAVDSFGGIFRAESHFRDNHGRPGVSLVADNSIITTLDVSPDWAGEVGPRVVANEVVACGAKIRSMRSSSLIASEDSGESDDQLEARLMAHLTDLLVSRNS</sequence>